<evidence type="ECO:0000256" key="2">
    <source>
        <dbReference type="ARBA" id="ARBA00009721"/>
    </source>
</evidence>
<comment type="caution">
    <text evidence="6">The sequence shown here is derived from an EMBL/GenBank/DDBJ whole genome shotgun (WGS) entry which is preliminary data.</text>
</comment>
<evidence type="ECO:0000256" key="3">
    <source>
        <dbReference type="ARBA" id="ARBA00022679"/>
    </source>
</evidence>
<dbReference type="InterPro" id="IPR033964">
    <property type="entry name" value="ABBA"/>
</dbReference>
<dbReference type="GO" id="GO:0009820">
    <property type="term" value="P:alkaloid metabolic process"/>
    <property type="evidence" value="ECO:0007669"/>
    <property type="project" value="InterPro"/>
</dbReference>
<dbReference type="EMBL" id="JAGPXC010000008">
    <property type="protein sequence ID" value="KAH6647949.1"/>
    <property type="molecule type" value="Genomic_DNA"/>
</dbReference>
<gene>
    <name evidence="6" type="ORF">BKA67DRAFT_401471</name>
</gene>
<dbReference type="Gene3D" id="3.40.640.10">
    <property type="entry name" value="Type I PLP-dependent aspartate aminotransferase-like (Major domain)"/>
    <property type="match status" value="1"/>
</dbReference>
<dbReference type="NCBIfam" id="NF009709">
    <property type="entry name" value="PRK13238.1"/>
    <property type="match status" value="1"/>
</dbReference>
<dbReference type="PANTHER" id="PTHR32325">
    <property type="entry name" value="BETA-ELIMINATING LYASE-LIKE PROTEIN-RELATED"/>
    <property type="match status" value="1"/>
</dbReference>
<feature type="domain" description="Aromatic amino acid beta-eliminating lyase/threonine aldolase" evidence="5">
    <location>
        <begin position="5"/>
        <end position="430"/>
    </location>
</feature>
<dbReference type="GeneID" id="70125588"/>
<dbReference type="SFLD" id="SFLDG01162">
    <property type="entry name" value="I"/>
    <property type="match status" value="1"/>
</dbReference>
<dbReference type="SUPFAM" id="SSF53383">
    <property type="entry name" value="PLP-dependent transferases"/>
    <property type="match status" value="1"/>
</dbReference>
<evidence type="ECO:0000256" key="4">
    <source>
        <dbReference type="ARBA" id="ARBA00022898"/>
    </source>
</evidence>
<keyword evidence="4" id="KW-0663">Pyridoxal phosphate</keyword>
<dbReference type="InterPro" id="IPR015424">
    <property type="entry name" value="PyrdxlP-dep_Trfase"/>
</dbReference>
<dbReference type="GO" id="GO:0016829">
    <property type="term" value="F:lyase activity"/>
    <property type="evidence" value="ECO:0007669"/>
    <property type="project" value="InterPro"/>
</dbReference>
<dbReference type="InterPro" id="IPR015421">
    <property type="entry name" value="PyrdxlP-dep_Trfase_major"/>
</dbReference>
<sequence length="852" mass="94500">MSLVIRGDESYGRNWGYYCLLDTFRDVFERGNNRLYTAHSILTGTATGEFYRSKLLKAYNGGFVNGGPHQLETPNFFIVPQGRCAEFLLFSTLKDFMSENPKGDESGPPIVVSNGFFDTTGANAAAAGFVLETFTQPGLEDPFPKHLIGKQNLFKGNLDLVATEAFLEEHSGQVTLILMTITNNWAAAQPVSMANIRAAAELARRKSIPLFFDACRFAENAWFIHRFEAGYSDKSIPEIVQEMFSYAEGFTISLKKDGLANMGGVLSFRDEGLFAQKYKGIGLRLKERQILFYGNDSYGGMSGRDLMATVAGLYEVTKEPYLRNRIGQVCSFAQKLLANGIPVLSPPGGHAVYLEMNEFFHGCDRQPGDFASVGFTLELLKDYGIRAAEAGPFGWQWDNQTPEERKKIPNLVRFAVPRHVLSDEHINYTVAAIRQVHKRRQTIPNVKITRGKNMRLRHFSCGLKPVAVLQEIEGTYLSEAKRQISHLSAAIGQDETKKELLISALELTTNGWGRAPVPKDVDTSRWVSQVSNDNSPFEYSVVLDQRTGEAELRFLVEAQLSEGERDGNLIQLQENALRLTEGIANEYGTSVSLDRFNLIRDLFMPANPQGKFAAWHSYASGKAGPEWKIYLNPSIASGRDSALAATQTAFEHLGMARAWELVQKVLAPSESVVYFSLDLSPDVGRARVKVYVSHGSTSARDIAQKHVAICPHADAYEIQRFCEIVAGGSLGPYEGKSLLSCFAFTTEAQDRPQGTVHFPIDAYADNDEDAQGRIERYLAAVSASALCRERYRRIISAVQRRPLDQGPGIQSWISLKQEAGGKQSNAFYISPGLFIASSHSRLHQSFPSASFI</sequence>
<dbReference type="SFLD" id="SFLDS00036">
    <property type="entry name" value="Aromatic_Prenyltransferase"/>
    <property type="match status" value="1"/>
</dbReference>
<dbReference type="GO" id="GO:0016765">
    <property type="term" value="F:transferase activity, transferring alkyl or aryl (other than methyl) groups"/>
    <property type="evidence" value="ECO:0007669"/>
    <property type="project" value="InterPro"/>
</dbReference>
<dbReference type="PANTHER" id="PTHR32325:SF4">
    <property type="entry name" value="TRYPTOPHANASE"/>
    <property type="match status" value="1"/>
</dbReference>
<keyword evidence="7" id="KW-1185">Reference proteome</keyword>
<dbReference type="InterPro" id="IPR001597">
    <property type="entry name" value="ArAA_b-elim_lyase/Thr_aldolase"/>
</dbReference>
<protein>
    <submittedName>
        <fullName evidence="6">Pyridoxal phosphate-dependent transferase</fullName>
    </submittedName>
</protein>
<dbReference type="Gene3D" id="3.90.1150.10">
    <property type="entry name" value="Aspartate Aminotransferase, domain 1"/>
    <property type="match status" value="1"/>
</dbReference>
<dbReference type="RefSeq" id="XP_045954461.1">
    <property type="nucleotide sequence ID" value="XM_046096696.1"/>
</dbReference>
<dbReference type="Pfam" id="PF11991">
    <property type="entry name" value="Trp_DMAT"/>
    <property type="match status" value="1"/>
</dbReference>
<accession>A0A9P8UDK1</accession>
<comment type="cofactor">
    <cofactor evidence="1">
        <name>pyridoxal 5'-phosphate</name>
        <dbReference type="ChEBI" id="CHEBI:597326"/>
    </cofactor>
</comment>
<name>A0A9P8UDK1_9PEZI</name>
<organism evidence="6 7">
    <name type="scientific">Truncatella angustata</name>
    <dbReference type="NCBI Taxonomy" id="152316"/>
    <lineage>
        <taxon>Eukaryota</taxon>
        <taxon>Fungi</taxon>
        <taxon>Dikarya</taxon>
        <taxon>Ascomycota</taxon>
        <taxon>Pezizomycotina</taxon>
        <taxon>Sordariomycetes</taxon>
        <taxon>Xylariomycetidae</taxon>
        <taxon>Amphisphaeriales</taxon>
        <taxon>Sporocadaceae</taxon>
        <taxon>Truncatella</taxon>
    </lineage>
</organism>
<evidence type="ECO:0000256" key="1">
    <source>
        <dbReference type="ARBA" id="ARBA00001933"/>
    </source>
</evidence>
<dbReference type="InterPro" id="IPR015422">
    <property type="entry name" value="PyrdxlP-dep_Trfase_small"/>
</dbReference>
<dbReference type="InterPro" id="IPR017795">
    <property type="entry name" value="ABBA_NscD-like"/>
</dbReference>
<dbReference type="OrthoDB" id="19261at2759"/>
<dbReference type="GO" id="GO:0006520">
    <property type="term" value="P:amino acid metabolic process"/>
    <property type="evidence" value="ECO:0007669"/>
    <property type="project" value="InterPro"/>
</dbReference>
<dbReference type="Pfam" id="PF01212">
    <property type="entry name" value="Beta_elim_lyase"/>
    <property type="match status" value="1"/>
</dbReference>
<reference evidence="6" key="1">
    <citation type="journal article" date="2021" name="Nat. Commun.">
        <title>Genetic determinants of endophytism in the Arabidopsis root mycobiome.</title>
        <authorList>
            <person name="Mesny F."/>
            <person name="Miyauchi S."/>
            <person name="Thiergart T."/>
            <person name="Pickel B."/>
            <person name="Atanasova L."/>
            <person name="Karlsson M."/>
            <person name="Huettel B."/>
            <person name="Barry K.W."/>
            <person name="Haridas S."/>
            <person name="Chen C."/>
            <person name="Bauer D."/>
            <person name="Andreopoulos W."/>
            <person name="Pangilinan J."/>
            <person name="LaButti K."/>
            <person name="Riley R."/>
            <person name="Lipzen A."/>
            <person name="Clum A."/>
            <person name="Drula E."/>
            <person name="Henrissat B."/>
            <person name="Kohler A."/>
            <person name="Grigoriev I.V."/>
            <person name="Martin F.M."/>
            <person name="Hacquard S."/>
        </authorList>
    </citation>
    <scope>NUCLEOTIDE SEQUENCE</scope>
    <source>
        <strain evidence="6">MPI-SDFR-AT-0073</strain>
    </source>
</reference>
<keyword evidence="3 6" id="KW-0808">Transferase</keyword>
<dbReference type="Proteomes" id="UP000758603">
    <property type="component" value="Unassembled WGS sequence"/>
</dbReference>
<evidence type="ECO:0000313" key="7">
    <source>
        <dbReference type="Proteomes" id="UP000758603"/>
    </source>
</evidence>
<evidence type="ECO:0000313" key="6">
    <source>
        <dbReference type="EMBL" id="KAH6647949.1"/>
    </source>
</evidence>
<comment type="similarity">
    <text evidence="2">Belongs to the beta-eliminating lyase family.</text>
</comment>
<evidence type="ECO:0000259" key="5">
    <source>
        <dbReference type="Pfam" id="PF01212"/>
    </source>
</evidence>
<proteinExistence type="inferred from homology"/>
<dbReference type="AlphaFoldDB" id="A0A9P8UDK1"/>